<keyword evidence="3" id="KW-1185">Reference proteome</keyword>
<proteinExistence type="predicted"/>
<dbReference type="Proteomes" id="UP000507470">
    <property type="component" value="Unassembled WGS sequence"/>
</dbReference>
<feature type="compositionally biased region" description="Basic residues" evidence="1">
    <location>
        <begin position="11"/>
        <end position="24"/>
    </location>
</feature>
<evidence type="ECO:0000256" key="1">
    <source>
        <dbReference type="SAM" id="MobiDB-lite"/>
    </source>
</evidence>
<organism evidence="2 3">
    <name type="scientific">Mytilus coruscus</name>
    <name type="common">Sea mussel</name>
    <dbReference type="NCBI Taxonomy" id="42192"/>
    <lineage>
        <taxon>Eukaryota</taxon>
        <taxon>Metazoa</taxon>
        <taxon>Spiralia</taxon>
        <taxon>Lophotrochozoa</taxon>
        <taxon>Mollusca</taxon>
        <taxon>Bivalvia</taxon>
        <taxon>Autobranchia</taxon>
        <taxon>Pteriomorphia</taxon>
        <taxon>Mytilida</taxon>
        <taxon>Mytiloidea</taxon>
        <taxon>Mytilidae</taxon>
        <taxon>Mytilinae</taxon>
        <taxon>Mytilus</taxon>
    </lineage>
</organism>
<protein>
    <submittedName>
        <fullName evidence="2">Uncharacterized protein</fullName>
    </submittedName>
</protein>
<evidence type="ECO:0000313" key="3">
    <source>
        <dbReference type="Proteomes" id="UP000507470"/>
    </source>
</evidence>
<evidence type="ECO:0000313" key="2">
    <source>
        <dbReference type="EMBL" id="CAC5368445.1"/>
    </source>
</evidence>
<feature type="region of interest" description="Disordered" evidence="1">
    <location>
        <begin position="122"/>
        <end position="148"/>
    </location>
</feature>
<feature type="region of interest" description="Disordered" evidence="1">
    <location>
        <begin position="207"/>
        <end position="231"/>
    </location>
</feature>
<accession>A0A6J8AHX1</accession>
<feature type="compositionally biased region" description="Polar residues" evidence="1">
    <location>
        <begin position="133"/>
        <end position="145"/>
    </location>
</feature>
<name>A0A6J8AHX1_MYTCO</name>
<dbReference type="AlphaFoldDB" id="A0A6J8AHX1"/>
<gene>
    <name evidence="2" type="ORF">MCOR_7987</name>
</gene>
<sequence>MKNASGPHKAGQSRKFRQLRRRKSGMVGKDSQKRLVHRFNSLILLESLVVMVFNFSPFVQGRLPADSRNLTRDAKEKFVFEKRERKLTRGGPSTKPISVAEEKIINALKIPPLSKKCFTGFSQQRETSESRPTKFSIQESSSSDHIYSAEPVSSPIPAQIAALRCQTADEPPSFVESIGIRRLEKLHQTNEDTPVTVHASLPVPAEIPLSTTSTQQSPKARESKRTKKAKKTAEDVYELQCQVLQSELKRNQTQMELFDKQMEFYDMIKKI</sequence>
<feature type="compositionally biased region" description="Polar residues" evidence="1">
    <location>
        <begin position="209"/>
        <end position="218"/>
    </location>
</feature>
<dbReference type="EMBL" id="CACVKT020001486">
    <property type="protein sequence ID" value="CAC5368445.1"/>
    <property type="molecule type" value="Genomic_DNA"/>
</dbReference>
<feature type="region of interest" description="Disordered" evidence="1">
    <location>
        <begin position="1"/>
        <end position="30"/>
    </location>
</feature>
<reference evidence="2 3" key="1">
    <citation type="submission" date="2020-06" db="EMBL/GenBank/DDBJ databases">
        <authorList>
            <person name="Li R."/>
            <person name="Bekaert M."/>
        </authorList>
    </citation>
    <scope>NUCLEOTIDE SEQUENCE [LARGE SCALE GENOMIC DNA]</scope>
    <source>
        <strain evidence="3">wild</strain>
    </source>
</reference>